<keyword evidence="2" id="KW-0378">Hydrolase</keyword>
<dbReference type="SUPFAM" id="SSF51306">
    <property type="entry name" value="LexA/Signal peptidase"/>
    <property type="match status" value="1"/>
</dbReference>
<keyword evidence="8" id="KW-1185">Reference proteome</keyword>
<dbReference type="InterPro" id="IPR010982">
    <property type="entry name" value="Lambda_DNA-bd_dom_sf"/>
</dbReference>
<dbReference type="PANTHER" id="PTHR40661:SF3">
    <property type="entry name" value="FELS-1 PROPHAGE TRANSCRIPTIONAL REGULATOR"/>
    <property type="match status" value="1"/>
</dbReference>
<dbReference type="Proteomes" id="UP001185659">
    <property type="component" value="Unassembled WGS sequence"/>
</dbReference>
<dbReference type="Gene3D" id="1.10.260.40">
    <property type="entry name" value="lambda repressor-like DNA-binding domains"/>
    <property type="match status" value="1"/>
</dbReference>
<dbReference type="InterPro" id="IPR015927">
    <property type="entry name" value="Peptidase_S24_S26A/B/C"/>
</dbReference>
<reference evidence="7 8" key="1">
    <citation type="submission" date="2023-10" db="EMBL/GenBank/DDBJ databases">
        <authorList>
            <person name="Venkata Ramana C."/>
            <person name="Sasikala C."/>
            <person name="Dhurka M."/>
        </authorList>
    </citation>
    <scope>NUCLEOTIDE SEQUENCE [LARGE SCALE GENOMIC DNA]</scope>
    <source>
        <strain evidence="7 8">KCTC 32151</strain>
    </source>
</reference>
<keyword evidence="5" id="KW-0804">Transcription</keyword>
<name>A0ABU4AJI3_9HYPH</name>
<gene>
    <name evidence="7" type="ORF">R2G56_08745</name>
</gene>
<dbReference type="InterPro" id="IPR019756">
    <property type="entry name" value="Pept_S26A_signal_pept_1_Ser-AS"/>
</dbReference>
<dbReference type="PROSITE" id="PS00501">
    <property type="entry name" value="SPASE_I_1"/>
    <property type="match status" value="1"/>
</dbReference>
<dbReference type="CDD" id="cd00093">
    <property type="entry name" value="HTH_XRE"/>
    <property type="match status" value="1"/>
</dbReference>
<evidence type="ECO:0000256" key="5">
    <source>
        <dbReference type="ARBA" id="ARBA00023163"/>
    </source>
</evidence>
<evidence type="ECO:0000313" key="7">
    <source>
        <dbReference type="EMBL" id="MDV6226370.1"/>
    </source>
</evidence>
<dbReference type="InterPro" id="IPR039418">
    <property type="entry name" value="LexA-like"/>
</dbReference>
<dbReference type="Pfam" id="PF00717">
    <property type="entry name" value="Peptidase_S24"/>
    <property type="match status" value="1"/>
</dbReference>
<dbReference type="SUPFAM" id="SSF47413">
    <property type="entry name" value="lambda repressor-like DNA-binding domains"/>
    <property type="match status" value="1"/>
</dbReference>
<dbReference type="InterPro" id="IPR036286">
    <property type="entry name" value="LexA/Signal_pep-like_sf"/>
</dbReference>
<evidence type="ECO:0000256" key="1">
    <source>
        <dbReference type="ARBA" id="ARBA00022670"/>
    </source>
</evidence>
<accession>A0ABU4AJI3</accession>
<organism evidence="7 8">
    <name type="scientific">Nitratireductor aquimarinus</name>
    <dbReference type="NCBI Taxonomy" id="889300"/>
    <lineage>
        <taxon>Bacteria</taxon>
        <taxon>Pseudomonadati</taxon>
        <taxon>Pseudomonadota</taxon>
        <taxon>Alphaproteobacteria</taxon>
        <taxon>Hyphomicrobiales</taxon>
        <taxon>Phyllobacteriaceae</taxon>
        <taxon>Nitratireductor</taxon>
    </lineage>
</organism>
<dbReference type="InterPro" id="IPR001387">
    <property type="entry name" value="Cro/C1-type_HTH"/>
</dbReference>
<keyword evidence="3" id="KW-0805">Transcription regulation</keyword>
<sequence length="219" mass="23761">MNHLMLLKGLLDATGGKQTRLAEQLGVNQASVSRWLRGGKIDADNRDKILELAIDHDLIGQSESSPTPDKNSIPEIDVTGGLGGGGLVALETTSRNGISFAKEVVRDHWRIPDWALSRMGVKATSVAAFPVQGDSMEPTLDDGDIVFIDTRHRVPSPPGIYALADEFGGVVVKRLDVISRPSDETIVVKISSDNDRHPARELTLEEISIIGRFIGRFTT</sequence>
<feature type="domain" description="Peptidase S24/S26A/S26B/S26C" evidence="6">
    <location>
        <begin position="116"/>
        <end position="214"/>
    </location>
</feature>
<dbReference type="PANTHER" id="PTHR40661">
    <property type="match status" value="1"/>
</dbReference>
<dbReference type="EMBL" id="JAWLIP010000003">
    <property type="protein sequence ID" value="MDV6226370.1"/>
    <property type="molecule type" value="Genomic_DNA"/>
</dbReference>
<keyword evidence="1" id="KW-0645">Protease</keyword>
<dbReference type="Gene3D" id="2.10.109.10">
    <property type="entry name" value="Umud Fragment, subunit A"/>
    <property type="match status" value="1"/>
</dbReference>
<comment type="caution">
    <text evidence="7">The sequence shown here is derived from an EMBL/GenBank/DDBJ whole genome shotgun (WGS) entry which is preliminary data.</text>
</comment>
<dbReference type="RefSeq" id="WP_317561042.1">
    <property type="nucleotide sequence ID" value="NZ_JAWLIP010000003.1"/>
</dbReference>
<evidence type="ECO:0000259" key="6">
    <source>
        <dbReference type="Pfam" id="PF00717"/>
    </source>
</evidence>
<evidence type="ECO:0000313" key="8">
    <source>
        <dbReference type="Proteomes" id="UP001185659"/>
    </source>
</evidence>
<keyword evidence="4" id="KW-0238">DNA-binding</keyword>
<protein>
    <submittedName>
        <fullName evidence="7">LexA family transcriptional regulator</fullName>
    </submittedName>
</protein>
<dbReference type="CDD" id="cd06529">
    <property type="entry name" value="S24_LexA-like"/>
    <property type="match status" value="1"/>
</dbReference>
<evidence type="ECO:0000256" key="3">
    <source>
        <dbReference type="ARBA" id="ARBA00023015"/>
    </source>
</evidence>
<proteinExistence type="predicted"/>
<evidence type="ECO:0000256" key="2">
    <source>
        <dbReference type="ARBA" id="ARBA00022801"/>
    </source>
</evidence>
<evidence type="ECO:0000256" key="4">
    <source>
        <dbReference type="ARBA" id="ARBA00023125"/>
    </source>
</evidence>